<keyword evidence="1" id="KW-0813">Transport</keyword>
<dbReference type="PANTHER" id="PTHR33269">
    <property type="entry name" value="NADH-UBIQUINONE OXIDOREDUCTASE CHAIN 6"/>
    <property type="match status" value="1"/>
</dbReference>
<reference evidence="2" key="1">
    <citation type="submission" date="2005-11" db="EMBL/GenBank/DDBJ databases">
        <authorList>
            <person name="Tambor J.H.M."/>
            <person name="Gomes S.L."/>
        </authorList>
    </citation>
    <scope>NUCLEOTIDE SEQUENCE</scope>
</reference>
<geneLocation type="mitochondrion" evidence="2"/>
<feature type="transmembrane region" description="Helical" evidence="1">
    <location>
        <begin position="177"/>
        <end position="199"/>
    </location>
</feature>
<dbReference type="EMBL" id="DQ287690">
    <property type="protein sequence ID" value="ABB78014.1"/>
    <property type="molecule type" value="Genomic_DNA"/>
</dbReference>
<accession>B6A7S3</accession>
<feature type="transmembrane region" description="Helical" evidence="1">
    <location>
        <begin position="96"/>
        <end position="116"/>
    </location>
</feature>
<comment type="function">
    <text evidence="1">Core subunit of the mitochondrial membrane respiratory chain NADH dehydrogenase (Complex I) which catalyzes electron transfer from NADH through the respiratory chain, using ubiquinone as an electron acceptor. Essential for the catalytic activity and assembly of complex I.</text>
</comment>
<dbReference type="InterPro" id="IPR042106">
    <property type="entry name" value="Nuo/plastoQ_OxRdtase_6_NuoJ"/>
</dbReference>
<feature type="transmembrane region" description="Helical" evidence="1">
    <location>
        <begin position="6"/>
        <end position="26"/>
    </location>
</feature>
<keyword evidence="1" id="KW-0472">Membrane</keyword>
<comment type="subcellular location">
    <subcellularLocation>
        <location evidence="1">Mitochondrion membrane</location>
        <topology evidence="1">Multi-pass membrane protein</topology>
    </subcellularLocation>
</comment>
<proteinExistence type="inferred from homology"/>
<dbReference type="AlphaFoldDB" id="B6A7S3"/>
<dbReference type="GO" id="GO:0031966">
    <property type="term" value="C:mitochondrial membrane"/>
    <property type="evidence" value="ECO:0007669"/>
    <property type="project" value="UniProtKB-SubCell"/>
</dbReference>
<gene>
    <name evidence="2" type="primary">nad6</name>
</gene>
<feature type="transmembrane region" description="Helical" evidence="1">
    <location>
        <begin position="56"/>
        <end position="75"/>
    </location>
</feature>
<comment type="catalytic activity">
    <reaction evidence="1">
        <text>a ubiquinone + NADH + 5 H(+)(in) = a ubiquinol + NAD(+) + 4 H(+)(out)</text>
        <dbReference type="Rhea" id="RHEA:29091"/>
        <dbReference type="Rhea" id="RHEA-COMP:9565"/>
        <dbReference type="Rhea" id="RHEA-COMP:9566"/>
        <dbReference type="ChEBI" id="CHEBI:15378"/>
        <dbReference type="ChEBI" id="CHEBI:16389"/>
        <dbReference type="ChEBI" id="CHEBI:17976"/>
        <dbReference type="ChEBI" id="CHEBI:57540"/>
        <dbReference type="ChEBI" id="CHEBI:57945"/>
        <dbReference type="EC" id="7.1.1.2"/>
    </reaction>
</comment>
<name>B6A7S3_BLAEM</name>
<dbReference type="Gene3D" id="1.20.120.1200">
    <property type="entry name" value="NADH-ubiquinone/plastoquinone oxidoreductase chain 6, subunit NuoJ"/>
    <property type="match status" value="1"/>
</dbReference>
<evidence type="ECO:0000313" key="2">
    <source>
        <dbReference type="EMBL" id="ABB78014.1"/>
    </source>
</evidence>
<dbReference type="EC" id="7.1.1.2" evidence="1"/>
<reference evidence="2" key="2">
    <citation type="journal article" date="2008" name="Gene">
        <title>The mitochondrial view of Blastocladiella emersonii.</title>
        <authorList>
            <person name="Tambor J.H."/>
            <person name="Ribichich K.F."/>
            <person name="Gomes S.L."/>
        </authorList>
    </citation>
    <scope>NUCLEOTIDE SEQUENCE</scope>
</reference>
<feature type="transmembrane region" description="Helical" evidence="1">
    <location>
        <begin position="33"/>
        <end position="50"/>
    </location>
</feature>
<keyword evidence="1 2" id="KW-0496">Mitochondrion</keyword>
<comment type="similarity">
    <text evidence="1">Belongs to the complex I subunit 6 family.</text>
</comment>
<keyword evidence="1" id="KW-0830">Ubiquinone</keyword>
<dbReference type="GeneID" id="6972931"/>
<dbReference type="Pfam" id="PF00499">
    <property type="entry name" value="Oxidored_q3"/>
    <property type="match status" value="1"/>
</dbReference>
<keyword evidence="1" id="KW-0249">Electron transport</keyword>
<dbReference type="InterPro" id="IPR001457">
    <property type="entry name" value="NADH_UbQ/plastoQ_OxRdtase_su6"/>
</dbReference>
<keyword evidence="1" id="KW-1278">Translocase</keyword>
<keyword evidence="1" id="KW-0679">Respiratory chain</keyword>
<dbReference type="PANTHER" id="PTHR33269:SF17">
    <property type="entry name" value="NADH-UBIQUINONE OXIDOREDUCTASE CHAIN 6"/>
    <property type="match status" value="1"/>
</dbReference>
<sequence>MTLTWGVFYLLSVLTILSGVLTIVMGKNPINSVVYLVSCFVNCALIFILLGVNLLGFIYIIVYVGAIAILFIFVIMMMDLRNLTSEKEMSSNSKGFLSLSYPLALIIAISTLLLMMKENNLSVILQITTDLGSSIGKIVVNDFTTWEIAQRNIWDSLIQSSMNTVLHSVGYLLYTDFLSLLLLASLILLMVMISVIALIKI</sequence>
<protein>
    <recommendedName>
        <fullName evidence="1">NADH-ubiquinone oxidoreductase chain 6</fullName>
        <ecNumber evidence="1">7.1.1.2</ecNumber>
    </recommendedName>
</protein>
<dbReference type="RefSeq" id="YP_002274321.1">
    <property type="nucleotide sequence ID" value="NC_011360.1"/>
</dbReference>
<keyword evidence="1" id="KW-1133">Transmembrane helix</keyword>
<keyword evidence="1" id="KW-0812">Transmembrane</keyword>
<keyword evidence="1" id="KW-0520">NAD</keyword>
<organism evidence="2">
    <name type="scientific">Blastocladiella emersonii</name>
    <name type="common">Aquatic fungus</name>
    <dbReference type="NCBI Taxonomy" id="4808"/>
    <lineage>
        <taxon>Eukaryota</taxon>
        <taxon>Fungi</taxon>
        <taxon>Fungi incertae sedis</taxon>
        <taxon>Blastocladiomycota</taxon>
        <taxon>Blastocladiomycetes</taxon>
        <taxon>Blastocladiales</taxon>
        <taxon>Blastocladiaceae</taxon>
        <taxon>Blastocladiella</taxon>
    </lineage>
</organism>
<dbReference type="GO" id="GO:0008137">
    <property type="term" value="F:NADH dehydrogenase (ubiquinone) activity"/>
    <property type="evidence" value="ECO:0007669"/>
    <property type="project" value="UniProtKB-UniRule"/>
</dbReference>
<evidence type="ECO:0000256" key="1">
    <source>
        <dbReference type="RuleBase" id="RU004430"/>
    </source>
</evidence>